<organism evidence="2">
    <name type="scientific">termite gut metagenome</name>
    <dbReference type="NCBI Taxonomy" id="433724"/>
    <lineage>
        <taxon>unclassified sequences</taxon>
        <taxon>metagenomes</taxon>
        <taxon>organismal metagenomes</taxon>
    </lineage>
</organism>
<proteinExistence type="predicted"/>
<dbReference type="EMBL" id="SNRY01001718">
    <property type="protein sequence ID" value="KAA6329013.1"/>
    <property type="molecule type" value="Genomic_DNA"/>
</dbReference>
<sequence>MSANELSTLLNIGKINALRMKYVLCRMFFYSICLEFIKNMYFCKRYYNSMTILNTSDNLSLYVLHVSSVVVVPSRT</sequence>
<keyword evidence="1" id="KW-1133">Transmembrane helix</keyword>
<gene>
    <name evidence="2" type="ORF">EZS27_022148</name>
</gene>
<keyword evidence="1" id="KW-0472">Membrane</keyword>
<feature type="transmembrane region" description="Helical" evidence="1">
    <location>
        <begin position="20"/>
        <end position="37"/>
    </location>
</feature>
<name>A0A5J4R8J3_9ZZZZ</name>
<protein>
    <submittedName>
        <fullName evidence="2">Uncharacterized protein</fullName>
    </submittedName>
</protein>
<accession>A0A5J4R8J3</accession>
<dbReference type="AlphaFoldDB" id="A0A5J4R8J3"/>
<keyword evidence="1" id="KW-0812">Transmembrane</keyword>
<evidence type="ECO:0000256" key="1">
    <source>
        <dbReference type="SAM" id="Phobius"/>
    </source>
</evidence>
<comment type="caution">
    <text evidence="2">The sequence shown here is derived from an EMBL/GenBank/DDBJ whole genome shotgun (WGS) entry which is preliminary data.</text>
</comment>
<reference evidence="2" key="1">
    <citation type="submission" date="2019-03" db="EMBL/GenBank/DDBJ databases">
        <title>Single cell metagenomics reveals metabolic interactions within the superorganism composed of flagellate Streblomastix strix and complex community of Bacteroidetes bacteria on its surface.</title>
        <authorList>
            <person name="Treitli S.C."/>
            <person name="Kolisko M."/>
            <person name="Husnik F."/>
            <person name="Keeling P."/>
            <person name="Hampl V."/>
        </authorList>
    </citation>
    <scope>NUCLEOTIDE SEQUENCE</scope>
    <source>
        <strain evidence="2">STM</strain>
    </source>
</reference>
<evidence type="ECO:0000313" key="2">
    <source>
        <dbReference type="EMBL" id="KAA6329013.1"/>
    </source>
</evidence>